<dbReference type="RefSeq" id="WP_238279599.1">
    <property type="nucleotide sequence ID" value="NZ_BPQL01000062.1"/>
</dbReference>
<evidence type="ECO:0000313" key="1">
    <source>
        <dbReference type="EMBL" id="MET3694630.1"/>
    </source>
</evidence>
<dbReference type="EMBL" id="JBEPMM010000016">
    <property type="protein sequence ID" value="MET3694630.1"/>
    <property type="molecule type" value="Genomic_DNA"/>
</dbReference>
<name>A0ABV2L9V3_9HYPH</name>
<evidence type="ECO:0008006" key="3">
    <source>
        <dbReference type="Google" id="ProtNLM"/>
    </source>
</evidence>
<dbReference type="InterPro" id="IPR029063">
    <property type="entry name" value="SAM-dependent_MTases_sf"/>
</dbReference>
<protein>
    <recommendedName>
        <fullName evidence="3">Sugar O-methyltransferase</fullName>
    </recommendedName>
</protein>
<dbReference type="SUPFAM" id="SSF53335">
    <property type="entry name" value="S-adenosyl-L-methionine-dependent methyltransferases"/>
    <property type="match status" value="1"/>
</dbReference>
<sequence length="497" mass="55297">MRRFIDVARFKRHKDLPKDFDAEAYLRINPDVALSIREGEGLSAEEHYLRHGRHEGRKYAANADGSIIDPDLLALLPHDFDAASYLELHGDIEEAIAAGYCPSAEVHYLNVGRHEGRIYKLSADIVADMSSRLGRELFRYPYRTVGAMPAFRFEAPSRGEADLAICSRIIAAWHVSAAANPGKTGGMWDQLTAGHTRLKTALARRDPELLSDLLANMFQEHLVHGLAMGRSTAARARAVPDRHAAMWCDRLLRFGEAVGVRPVRSPEQGGTDAPLEWQDLQRQNLEPQDLIAELEAAIGFELAFPPIGAPFGVSLRGAAFPEQSFMHAYAAWRINALGPFEHVAEIGGGFGGLCAYLARGTCAYTIYDLPYTNILQGYFLLRCGLPVSLSGETPNRVQVLPWWEINTPGLRFDVVLNQDSIPEMSPAAGRAYIDRIKQIAPSFYSVNQEASALNTQTGRQLRVPELIRDAGGYRRLSRNLFWLRDGYVEEFYRCGEG</sequence>
<comment type="caution">
    <text evidence="1">The sequence shown here is derived from an EMBL/GenBank/DDBJ whole genome shotgun (WGS) entry which is preliminary data.</text>
</comment>
<gene>
    <name evidence="1" type="ORF">ABID43_004192</name>
</gene>
<dbReference type="Proteomes" id="UP001549145">
    <property type="component" value="Unassembled WGS sequence"/>
</dbReference>
<reference evidence="1 2" key="1">
    <citation type="submission" date="2024-06" db="EMBL/GenBank/DDBJ databases">
        <title>Genomic Encyclopedia of Type Strains, Phase IV (KMG-IV): sequencing the most valuable type-strain genomes for metagenomic binning, comparative biology and taxonomic classification.</title>
        <authorList>
            <person name="Goeker M."/>
        </authorList>
    </citation>
    <scope>NUCLEOTIDE SEQUENCE [LARGE SCALE GENOMIC DNA]</scope>
    <source>
        <strain evidence="1 2">DSM 21331</strain>
    </source>
</reference>
<keyword evidence="2" id="KW-1185">Reference proteome</keyword>
<proteinExistence type="predicted"/>
<accession>A0ABV2L9V3</accession>
<organism evidence="1 2">
    <name type="scientific">Methylobacterium goesingense</name>
    <dbReference type="NCBI Taxonomy" id="243690"/>
    <lineage>
        <taxon>Bacteria</taxon>
        <taxon>Pseudomonadati</taxon>
        <taxon>Pseudomonadota</taxon>
        <taxon>Alphaproteobacteria</taxon>
        <taxon>Hyphomicrobiales</taxon>
        <taxon>Methylobacteriaceae</taxon>
        <taxon>Methylobacterium</taxon>
    </lineage>
</organism>
<evidence type="ECO:0000313" key="2">
    <source>
        <dbReference type="Proteomes" id="UP001549145"/>
    </source>
</evidence>